<dbReference type="PANTHER" id="PTHR43372:SF4">
    <property type="entry name" value="FATTY-ACID AMIDE HYDROLASE 2"/>
    <property type="match status" value="1"/>
</dbReference>
<dbReference type="GO" id="GO:0012505">
    <property type="term" value="C:endomembrane system"/>
    <property type="evidence" value="ECO:0007669"/>
    <property type="project" value="TreeGrafter"/>
</dbReference>
<evidence type="ECO:0000313" key="3">
    <source>
        <dbReference type="Proteomes" id="UP000324832"/>
    </source>
</evidence>
<dbReference type="InterPro" id="IPR036928">
    <property type="entry name" value="AS_sf"/>
</dbReference>
<evidence type="ECO:0000259" key="1">
    <source>
        <dbReference type="Pfam" id="PF01425"/>
    </source>
</evidence>
<dbReference type="PANTHER" id="PTHR43372">
    <property type="entry name" value="FATTY-ACID AMIDE HYDROLASE"/>
    <property type="match status" value="1"/>
</dbReference>
<keyword evidence="3" id="KW-1185">Reference proteome</keyword>
<dbReference type="Proteomes" id="UP000324832">
    <property type="component" value="Unassembled WGS sequence"/>
</dbReference>
<dbReference type="InterPro" id="IPR023631">
    <property type="entry name" value="Amidase_dom"/>
</dbReference>
<sequence>MPQESTGHYFSIVLLVVVDAEYRFCECWIISHGVDQLEESLSLNIPKPSFTKGVGDVGSDKGELSFNGDVGVPNADGNDSFDSELFSTWDEGTLVTDASVQNTVGLHQTAGVVLRRDYICEEDADAIKLLRAKGAVIIGTTNVPEACMW</sequence>
<dbReference type="AlphaFoldDB" id="A0A5E4Q1I5"/>
<protein>
    <recommendedName>
        <fullName evidence="1">Amidase domain-containing protein</fullName>
    </recommendedName>
</protein>
<accession>A0A5E4Q1I5</accession>
<proteinExistence type="predicted"/>
<dbReference type="Pfam" id="PF01425">
    <property type="entry name" value="Amidase"/>
    <property type="match status" value="1"/>
</dbReference>
<dbReference type="SUPFAM" id="SSF75304">
    <property type="entry name" value="Amidase signature (AS) enzymes"/>
    <property type="match status" value="1"/>
</dbReference>
<name>A0A5E4Q1I5_9NEOP</name>
<reference evidence="2 3" key="1">
    <citation type="submission" date="2017-07" db="EMBL/GenBank/DDBJ databases">
        <authorList>
            <person name="Talla V."/>
            <person name="Backstrom N."/>
        </authorList>
    </citation>
    <scope>NUCLEOTIDE SEQUENCE [LARGE SCALE GENOMIC DNA]</scope>
</reference>
<dbReference type="Gene3D" id="3.90.1300.10">
    <property type="entry name" value="Amidase signature (AS) domain"/>
    <property type="match status" value="1"/>
</dbReference>
<feature type="domain" description="Amidase" evidence="1">
    <location>
        <begin position="102"/>
        <end position="149"/>
    </location>
</feature>
<dbReference type="EMBL" id="FZQP02001226">
    <property type="protein sequence ID" value="VVC92133.1"/>
    <property type="molecule type" value="Genomic_DNA"/>
</dbReference>
<gene>
    <name evidence="2" type="ORF">LSINAPIS_LOCUS4643</name>
</gene>
<organism evidence="2 3">
    <name type="scientific">Leptidea sinapis</name>
    <dbReference type="NCBI Taxonomy" id="189913"/>
    <lineage>
        <taxon>Eukaryota</taxon>
        <taxon>Metazoa</taxon>
        <taxon>Ecdysozoa</taxon>
        <taxon>Arthropoda</taxon>
        <taxon>Hexapoda</taxon>
        <taxon>Insecta</taxon>
        <taxon>Pterygota</taxon>
        <taxon>Neoptera</taxon>
        <taxon>Endopterygota</taxon>
        <taxon>Lepidoptera</taxon>
        <taxon>Glossata</taxon>
        <taxon>Ditrysia</taxon>
        <taxon>Papilionoidea</taxon>
        <taxon>Pieridae</taxon>
        <taxon>Dismorphiinae</taxon>
        <taxon>Leptidea</taxon>
    </lineage>
</organism>
<dbReference type="InterPro" id="IPR052739">
    <property type="entry name" value="FAAH2"/>
</dbReference>
<evidence type="ECO:0000313" key="2">
    <source>
        <dbReference type="EMBL" id="VVC92133.1"/>
    </source>
</evidence>